<keyword evidence="1 6" id="KW-0245">EGF-like domain</keyword>
<feature type="domain" description="EMI" evidence="10">
    <location>
        <begin position="39"/>
        <end position="120"/>
    </location>
</feature>
<gene>
    <name evidence="11" type="primary">MEGF6</name>
</gene>
<dbReference type="Gene3D" id="2.10.25.10">
    <property type="entry name" value="Laminin"/>
    <property type="match status" value="10"/>
</dbReference>
<dbReference type="FunFam" id="2.10.25.10:FF:000010">
    <property type="entry name" value="Pro-epidermal growth factor"/>
    <property type="match status" value="1"/>
</dbReference>
<dbReference type="Proteomes" id="UP000291000">
    <property type="component" value="Chromosome 16"/>
</dbReference>
<sequence>MPFLPEAGAAGRAVALALVLLLPAMPTGAGALLRLQPGMPHVCAEQELTLVGRRQPCVRAFSRTVPVWRPGCGRQAWCVSHERRTIYYTGYRQVYSTEAQTVFRCCPGWSQQPGSQGCLSHVNECATGNAGCEGECRNTVGGFYCRCPPGHQLQGDGKTCRDVDECQGHNGGCQHRCVNTPGSYFCECKPGFRLHADGRTCLAINSCTVGNGGCQHNCVQLTVTQHRCQCRPEFQLQEDGRRCVRRNPCADRNGGCMHRCRALRGLAHCECHAGYQLAVDRKACEDVDECVTGLAQCAHGCLNTHGSFKCVCNAGYELGADGRQCYRIEMEIVNSCEADNGGCSHGCSHSSAGPICTCPRGYELDEDQRTCIDVDDCAASPCCQQVCTNSPGGYECSCYAGYRLSADGCGCEDVDECASGHGGCEHHCANLAGSFQCSCEAGYQLDEDRRGCTSLELPELVLDGHLPLGRPPLHIAVLQDELPPLFQDDYAGAAEEEAEARGEHTLQEKYVCLDNTFGPDCSLTCDDCRNGGTCLPSLDSCDCPDGWTGLVCNETCPPDTFGKNCSFSCSCQNGGTCDPVTGACRCPPGVSGAHCEDGCPKGFYGKHCRKKCHCASRGRCHRLYGACLCDPGLYGRFCHLACPPWAFGPGCSEECKCEQQNTRACDKRDGSCACKAGFGGEWCQDECQPGFFGPGCRQACTCPPGVACDPVSGECGKQCPAGYHGEDCSQECPAETFGQNCSGSCSCGGAPCDRVTGQCLCPPGRTGDDCGADCPEGRWGLGCQEICPPCEHGAACVPETGACLCRPGFTGSRCQDACPAGWFGPGCQTRCSCANDGLCHPVTGRCSCAPGWTGLSCQRACDSGHWGPDCSYACNCSAGHGGCDAVSGLCVCEAGYVGPRCEERCPQGYFGPGCGRRCQCEHGAACDHVSGACTCPAGWRGTFCERACPAGFFGMDCVPCDPVSGSCLCPAGRQGPRCAQSAVCPCVWPPSLGPSAAAPPGVHHPRPLTPFSPAACPAHMFGHNCSQACSCFNGASCDPVHGQCRCGPGWTGQLSCLSLPGPWRGGRKSISPLWGLLRDHTLQRRAPKDWAGGRQPPFLPLKFGVGLRDEPAGPVGWPSEGSGFRPGWRGNHRLLSLWPQPAQRASMVRTVSSPACAGMGAPVTQSQVTAPAQRAGPAWPVRRVSVGLVEGGPWGSRGTQGHCPGAYPSQGPSTRGSGCTGPPGITRPVSAECLPGVFEAGCPQSCGCLNSGLCDPHTGHCLCPAGWTGDKCQSRESVARGPTGEARRSLGPLRGGLRHARVWGLSSGGGGYFTRRPLGPPPPPPPTPHPRAPHHLRLPAACPPGWFGEACAQRCQCPPGAACHHVTGECHCPPGFTGSSCEQDSPRPFHSLSPSLGPAADQAKLGDRCGQNVSSACSAWPCAVPPTRAVSTRTPAETSWHPAERRASP</sequence>
<evidence type="ECO:0000256" key="8">
    <source>
        <dbReference type="SAM" id="SignalP"/>
    </source>
</evidence>
<feature type="domain" description="EGF-like" evidence="9">
    <location>
        <begin position="784"/>
        <end position="815"/>
    </location>
</feature>
<evidence type="ECO:0000259" key="10">
    <source>
        <dbReference type="PROSITE" id="PS51041"/>
    </source>
</evidence>
<dbReference type="Ensembl" id="ENSCHIT00000028427.1">
    <property type="protein sequence ID" value="ENSCHIP00000020591.1"/>
    <property type="gene ID" value="ENSCHIG00000019098.1"/>
</dbReference>
<dbReference type="Pfam" id="PF00053">
    <property type="entry name" value="EGF_laminin"/>
    <property type="match status" value="5"/>
</dbReference>
<keyword evidence="5" id="KW-0325">Glycoprotein</keyword>
<evidence type="ECO:0000256" key="4">
    <source>
        <dbReference type="ARBA" id="ARBA00023157"/>
    </source>
</evidence>
<feature type="domain" description="EGF-like" evidence="9">
    <location>
        <begin position="162"/>
        <end position="202"/>
    </location>
</feature>
<dbReference type="PROSITE" id="PS00022">
    <property type="entry name" value="EGF_1"/>
    <property type="match status" value="9"/>
</dbReference>
<dbReference type="CDD" id="cd00054">
    <property type="entry name" value="EGF_CA"/>
    <property type="match status" value="1"/>
</dbReference>
<feature type="disulfide bond" evidence="6">
    <location>
        <begin position="543"/>
        <end position="552"/>
    </location>
</feature>
<dbReference type="InterPro" id="IPR000742">
    <property type="entry name" value="EGF"/>
</dbReference>
<dbReference type="InterPro" id="IPR000152">
    <property type="entry name" value="EGF-type_Asp/Asn_hydroxyl_site"/>
</dbReference>
<dbReference type="Pfam" id="PF07645">
    <property type="entry name" value="EGF_CA"/>
    <property type="match status" value="3"/>
</dbReference>
<evidence type="ECO:0000256" key="1">
    <source>
        <dbReference type="ARBA" id="ARBA00022536"/>
    </source>
</evidence>
<dbReference type="EMBL" id="LWLT01000016">
    <property type="status" value="NOT_ANNOTATED_CDS"/>
    <property type="molecule type" value="Genomic_DNA"/>
</dbReference>
<dbReference type="Gene3D" id="2.170.300.10">
    <property type="entry name" value="Tie2 ligand-binding domain superfamily"/>
    <property type="match status" value="6"/>
</dbReference>
<dbReference type="GeneTree" id="ENSGT00940000156971"/>
<dbReference type="GO" id="GO:0005509">
    <property type="term" value="F:calcium ion binding"/>
    <property type="evidence" value="ECO:0007669"/>
    <property type="project" value="InterPro"/>
</dbReference>
<evidence type="ECO:0000259" key="9">
    <source>
        <dbReference type="PROSITE" id="PS50026"/>
    </source>
</evidence>
<dbReference type="InterPro" id="IPR001881">
    <property type="entry name" value="EGF-like_Ca-bd_dom"/>
</dbReference>
<dbReference type="FunFam" id="2.10.25.10:FF:000037">
    <property type="entry name" value="Signal peptide, CUB domain and EGF-like domain-containing 2"/>
    <property type="match status" value="3"/>
</dbReference>
<reference evidence="11 12" key="1">
    <citation type="submission" date="2016-04" db="EMBL/GenBank/DDBJ databases">
        <title>Polished mammalian reference genomes with single-molecule sequencing and chromosome conformation capture applied to the Capra hircus genome.</title>
        <authorList>
            <person name="Bickhart D.M."/>
            <person name="Koren S."/>
            <person name="Rosen B."/>
            <person name="Hastie A."/>
            <person name="Liachko I."/>
            <person name="Sullivan S.T."/>
            <person name="Burton J."/>
            <person name="Sayre B.L."/>
            <person name="Huson H.J."/>
            <person name="Lee J."/>
            <person name="Lam E."/>
            <person name="Kelley C.M."/>
            <person name="Hutchison J.L."/>
            <person name="Zhou Y."/>
            <person name="Sun J."/>
            <person name="Crisa A."/>
            <person name="Schwartz J.C."/>
            <person name="Hammond J.A."/>
            <person name="Schroeder S.G."/>
            <person name="Liu G.E."/>
            <person name="Dunham M."/>
            <person name="Shendure J."/>
            <person name="Sonstegard T.S."/>
            <person name="Phillippy A.M."/>
            <person name="Van Tassell C.P."/>
            <person name="Smith T.P."/>
        </authorList>
    </citation>
    <scope>NUCLEOTIDE SEQUENCE [LARGE SCALE GENOMIC DNA]</scope>
</reference>
<dbReference type="PROSITE" id="PS50026">
    <property type="entry name" value="EGF_3"/>
    <property type="match status" value="8"/>
</dbReference>
<feature type="chain" id="PRO_5019513326" evidence="8">
    <location>
        <begin position="32"/>
        <end position="1449"/>
    </location>
</feature>
<accession>A0A452F885</accession>
<feature type="disulfide bond" evidence="6">
    <location>
        <begin position="1263"/>
        <end position="1272"/>
    </location>
</feature>
<evidence type="ECO:0000256" key="3">
    <source>
        <dbReference type="ARBA" id="ARBA00022737"/>
    </source>
</evidence>
<feature type="disulfide bond" evidence="6">
    <location>
        <begin position="1372"/>
        <end position="1381"/>
    </location>
</feature>
<feature type="region of interest" description="Disordered" evidence="7">
    <location>
        <begin position="1426"/>
        <end position="1449"/>
    </location>
</feature>
<feature type="domain" description="EGF-like" evidence="9">
    <location>
        <begin position="823"/>
        <end position="858"/>
    </location>
</feature>
<organism evidence="11 12">
    <name type="scientific">Capra hircus</name>
    <name type="common">Goat</name>
    <dbReference type="NCBI Taxonomy" id="9925"/>
    <lineage>
        <taxon>Eukaryota</taxon>
        <taxon>Metazoa</taxon>
        <taxon>Chordata</taxon>
        <taxon>Craniata</taxon>
        <taxon>Vertebrata</taxon>
        <taxon>Euteleostomi</taxon>
        <taxon>Mammalia</taxon>
        <taxon>Eutheria</taxon>
        <taxon>Laurasiatheria</taxon>
        <taxon>Artiodactyla</taxon>
        <taxon>Ruminantia</taxon>
        <taxon>Pecora</taxon>
        <taxon>Bovidae</taxon>
        <taxon>Caprinae</taxon>
        <taxon>Capra</taxon>
    </lineage>
</organism>
<keyword evidence="2 8" id="KW-0732">Signal</keyword>
<feature type="domain" description="EGF-like" evidence="9">
    <location>
        <begin position="1243"/>
        <end position="1273"/>
    </location>
</feature>
<evidence type="ECO:0000256" key="7">
    <source>
        <dbReference type="SAM" id="MobiDB-lite"/>
    </source>
</evidence>
<feature type="disulfide bond" evidence="6">
    <location>
        <begin position="586"/>
        <end position="595"/>
    </location>
</feature>
<dbReference type="SMART" id="SM00179">
    <property type="entry name" value="EGF_CA"/>
    <property type="match status" value="10"/>
</dbReference>
<dbReference type="InterPro" id="IPR049883">
    <property type="entry name" value="NOTCH1_EGF-like"/>
</dbReference>
<dbReference type="SUPFAM" id="SSF57184">
    <property type="entry name" value="Growth factor receptor domain"/>
    <property type="match status" value="4"/>
</dbReference>
<feature type="disulfide bond" evidence="6">
    <location>
        <begin position="935"/>
        <end position="944"/>
    </location>
</feature>
<keyword evidence="4 6" id="KW-1015">Disulfide bond</keyword>
<dbReference type="PANTHER" id="PTHR24035:SF137">
    <property type="entry name" value="MULTIPLE EPIDERMAL GROWTH FACTOR-LIKE DOMAINS PROTEIN 6"/>
    <property type="match status" value="1"/>
</dbReference>
<dbReference type="Pfam" id="PF12662">
    <property type="entry name" value="cEGF"/>
    <property type="match status" value="1"/>
</dbReference>
<protein>
    <submittedName>
        <fullName evidence="11">Multiple EGF like domains 6</fullName>
    </submittedName>
</protein>
<dbReference type="PROSITE" id="PS01186">
    <property type="entry name" value="EGF_2"/>
    <property type="match status" value="6"/>
</dbReference>
<dbReference type="InterPro" id="IPR026823">
    <property type="entry name" value="cEGF"/>
</dbReference>
<dbReference type="PANTHER" id="PTHR24035">
    <property type="entry name" value="MULTIPLE EPIDERMAL GROWTH FACTOR-LIKE DOMAINS PROTEIN"/>
    <property type="match status" value="1"/>
</dbReference>
<feature type="domain" description="EGF-like" evidence="9">
    <location>
        <begin position="561"/>
        <end position="596"/>
    </location>
</feature>
<keyword evidence="12" id="KW-1185">Reference proteome</keyword>
<comment type="caution">
    <text evidence="6">Lacks conserved residue(s) required for the propagation of feature annotation.</text>
</comment>
<dbReference type="FunFam" id="2.10.25.10:FF:000306">
    <property type="entry name" value="Multiple epidermal growth factor-like domains 6"/>
    <property type="match status" value="1"/>
</dbReference>
<dbReference type="InterPro" id="IPR011489">
    <property type="entry name" value="EMI_domain"/>
</dbReference>
<reference evidence="11" key="3">
    <citation type="submission" date="2025-09" db="UniProtKB">
        <authorList>
            <consortium name="Ensembl"/>
        </authorList>
    </citation>
    <scope>IDENTIFICATION</scope>
</reference>
<evidence type="ECO:0000313" key="11">
    <source>
        <dbReference type="Ensembl" id="ENSCHIP00000020591.1"/>
    </source>
</evidence>
<dbReference type="PROSITE" id="PS00010">
    <property type="entry name" value="ASX_HYDROXYL"/>
    <property type="match status" value="4"/>
</dbReference>
<dbReference type="FunFam" id="2.10.25.10:FF:000326">
    <property type="entry name" value="Multiple EGF like domains 6"/>
    <property type="match status" value="1"/>
</dbReference>
<feature type="domain" description="EGF-like" evidence="9">
    <location>
        <begin position="517"/>
        <end position="553"/>
    </location>
</feature>
<proteinExistence type="predicted"/>
<dbReference type="PRINTS" id="PR00011">
    <property type="entry name" value="EGFLAMININ"/>
</dbReference>
<dbReference type="Pfam" id="PF14670">
    <property type="entry name" value="FXa_inhibition"/>
    <property type="match status" value="2"/>
</dbReference>
<evidence type="ECO:0000256" key="6">
    <source>
        <dbReference type="PROSITE-ProRule" id="PRU00076"/>
    </source>
</evidence>
<feature type="domain" description="EGF-like" evidence="9">
    <location>
        <begin position="1347"/>
        <end position="1382"/>
    </location>
</feature>
<feature type="domain" description="EGF-like" evidence="9">
    <location>
        <begin position="915"/>
        <end position="945"/>
    </location>
</feature>
<evidence type="ECO:0000313" key="12">
    <source>
        <dbReference type="Proteomes" id="UP000291000"/>
    </source>
</evidence>
<name>A0A452F885_CAPHI</name>
<dbReference type="PROSITE" id="PS51041">
    <property type="entry name" value="EMI"/>
    <property type="match status" value="1"/>
</dbReference>
<dbReference type="Bgee" id="ENSCHIG00000019098">
    <property type="expression patterns" value="Expressed in testis and 14 other cell types or tissues"/>
</dbReference>
<feature type="disulfide bond" evidence="6">
    <location>
        <begin position="848"/>
        <end position="857"/>
    </location>
</feature>
<dbReference type="PROSITE" id="PS01187">
    <property type="entry name" value="EGF_CA"/>
    <property type="match status" value="3"/>
</dbReference>
<evidence type="ECO:0000256" key="2">
    <source>
        <dbReference type="ARBA" id="ARBA00022729"/>
    </source>
</evidence>
<feature type="signal peptide" evidence="8">
    <location>
        <begin position="1"/>
        <end position="31"/>
    </location>
</feature>
<dbReference type="InterPro" id="IPR009030">
    <property type="entry name" value="Growth_fac_rcpt_cys_sf"/>
</dbReference>
<dbReference type="InterPro" id="IPR002049">
    <property type="entry name" value="LE_dom"/>
</dbReference>
<keyword evidence="3" id="KW-0677">Repeat</keyword>
<dbReference type="InterPro" id="IPR018097">
    <property type="entry name" value="EGF_Ca-bd_CS"/>
</dbReference>
<dbReference type="FunFam" id="2.170.300.10:FF:000041">
    <property type="entry name" value="Tyrosine protein kinase receptor tie-1, putative"/>
    <property type="match status" value="3"/>
</dbReference>
<dbReference type="SMART" id="SM00181">
    <property type="entry name" value="EGF"/>
    <property type="match status" value="21"/>
</dbReference>
<dbReference type="SMART" id="SM00180">
    <property type="entry name" value="EGF_Lam"/>
    <property type="match status" value="12"/>
</dbReference>
<reference evidence="11" key="2">
    <citation type="submission" date="2025-08" db="UniProtKB">
        <authorList>
            <consortium name="Ensembl"/>
        </authorList>
    </citation>
    <scope>IDENTIFICATION</scope>
</reference>
<dbReference type="FunFam" id="2.10.25.10:FF:000772">
    <property type="entry name" value="Multiple epidermal growth factor-like domains 6"/>
    <property type="match status" value="1"/>
</dbReference>
<feature type="disulfide bond" evidence="6">
    <location>
        <begin position="805"/>
        <end position="814"/>
    </location>
</feature>
<dbReference type="InterPro" id="IPR052108">
    <property type="entry name" value="MEGF/SIB"/>
</dbReference>
<evidence type="ECO:0000256" key="5">
    <source>
        <dbReference type="ARBA" id="ARBA00023180"/>
    </source>
</evidence>